<dbReference type="OrthoDB" id="4212451at2"/>
<proteinExistence type="predicted"/>
<evidence type="ECO:0000313" key="3">
    <source>
        <dbReference type="Proteomes" id="UP000292424"/>
    </source>
</evidence>
<dbReference type="AlphaFoldDB" id="A0A5P2G4J8"/>
<protein>
    <recommendedName>
        <fullName evidence="1">Competence protein CoiA nuclease-like domain-containing protein</fullName>
    </recommendedName>
</protein>
<feature type="domain" description="Competence protein CoiA nuclease-like" evidence="1">
    <location>
        <begin position="74"/>
        <end position="139"/>
    </location>
</feature>
<sequence>MRYAKTDTNPHSEVEYPKQRGTCPCCDSIVIGHNGEFKIKHWQHYKRADCDSWFEPITEWHLSWQNNFPIEYQEVYMENNGKKHRADIKLPNGIVIEIQNSPISPIEIEERENFYGVKNLIWVINGETLCKNSKLNNQFVKKEFSISINIPYSIDENPGYQVDEFMEKILSIPIMKELIHKSCNYEINNGDNISLAFEDYIDINDVKLKMDMLMGHAYIEMYGKQTLPFFKSKNLINTCMVEYDHFIKVNLEKKHWRKFLDMMKYPLFIDNLQGLDSDYIYYYQKAKIISKKIFLKKYKNYCK</sequence>
<dbReference type="RefSeq" id="WP_131329658.1">
    <property type="nucleotide sequence ID" value="NZ_CP044016.1"/>
</dbReference>
<keyword evidence="3" id="KW-1185">Reference proteome</keyword>
<dbReference type="Pfam" id="PF06054">
    <property type="entry name" value="CoiA_nuc"/>
    <property type="match status" value="1"/>
</dbReference>
<dbReference type="EMBL" id="CP044016">
    <property type="protein sequence ID" value="QES88690.1"/>
    <property type="molecule type" value="Genomic_DNA"/>
</dbReference>
<reference evidence="2 3" key="1">
    <citation type="submission" date="2019-09" db="EMBL/GenBank/DDBJ databases">
        <title>Complete genome sequence of Arachidicoccus sp. B3-10 isolated from apple orchard soil.</title>
        <authorList>
            <person name="Kim H.S."/>
            <person name="Han K.-I."/>
            <person name="Suh M.K."/>
            <person name="Lee K.C."/>
            <person name="Eom M.K."/>
            <person name="Kim J.-S."/>
            <person name="Kang S.W."/>
            <person name="Sin Y."/>
            <person name="Lee J.-S."/>
        </authorList>
    </citation>
    <scope>NUCLEOTIDE SEQUENCE [LARGE SCALE GENOMIC DNA]</scope>
    <source>
        <strain evidence="2 3">B3-10</strain>
    </source>
</reference>
<organism evidence="2 3">
    <name type="scientific">Rhizosphaericola mali</name>
    <dbReference type="NCBI Taxonomy" id="2545455"/>
    <lineage>
        <taxon>Bacteria</taxon>
        <taxon>Pseudomonadati</taxon>
        <taxon>Bacteroidota</taxon>
        <taxon>Chitinophagia</taxon>
        <taxon>Chitinophagales</taxon>
        <taxon>Chitinophagaceae</taxon>
        <taxon>Rhizosphaericola</taxon>
    </lineage>
</organism>
<dbReference type="InterPro" id="IPR010330">
    <property type="entry name" value="CoiA_nuc"/>
</dbReference>
<evidence type="ECO:0000259" key="1">
    <source>
        <dbReference type="Pfam" id="PF06054"/>
    </source>
</evidence>
<gene>
    <name evidence="2" type="ORF">E0W69_008510</name>
</gene>
<dbReference type="Proteomes" id="UP000292424">
    <property type="component" value="Chromosome"/>
</dbReference>
<name>A0A5P2G4J8_9BACT</name>
<dbReference type="KEGG" id="arac:E0W69_008510"/>
<accession>A0A5P2G4J8</accession>
<evidence type="ECO:0000313" key="2">
    <source>
        <dbReference type="EMBL" id="QES88690.1"/>
    </source>
</evidence>